<dbReference type="EMBL" id="QZDT01000024">
    <property type="protein sequence ID" value="NBJ93803.1"/>
    <property type="molecule type" value="Genomic_DNA"/>
</dbReference>
<proteinExistence type="predicted"/>
<keyword evidence="2" id="KW-1185">Reference proteome</keyword>
<dbReference type="Proteomes" id="UP001154420">
    <property type="component" value="Unassembled WGS sequence"/>
</dbReference>
<sequence>MTSLSFDSITFNREVSFCRGYSMDSKEKLEKVFLENRISYFIEWQERSFFSRLFGGEKRKEKSMFTVRINEADVERATELVQDMDSIRLKKPKEDV</sequence>
<reference evidence="1" key="1">
    <citation type="submission" date="2018-09" db="EMBL/GenBank/DDBJ databases">
        <title>Murine metabolic-syndrome-specific gut microbial biobank.</title>
        <authorList>
            <person name="Liu C."/>
        </authorList>
    </citation>
    <scope>NUCLEOTIDE SEQUENCE</scope>
    <source>
        <strain evidence="1">D42-62</strain>
    </source>
</reference>
<accession>A0A9X5GS56</accession>
<gene>
    <name evidence="1" type="ORF">D5281_14655</name>
</gene>
<name>A0A9X5GS56_9FIRM</name>
<evidence type="ECO:0000313" key="2">
    <source>
        <dbReference type="Proteomes" id="UP001154420"/>
    </source>
</evidence>
<dbReference type="OrthoDB" id="2004069at2"/>
<comment type="caution">
    <text evidence="1">The sequence shown here is derived from an EMBL/GenBank/DDBJ whole genome shotgun (WGS) entry which is preliminary data.</text>
</comment>
<dbReference type="RefSeq" id="WP_160560855.1">
    <property type="nucleotide sequence ID" value="NZ_QZDT01000024.1"/>
</dbReference>
<dbReference type="AlphaFoldDB" id="A0A9X5GS56"/>
<evidence type="ECO:0000313" key="1">
    <source>
        <dbReference type="EMBL" id="NBJ93803.1"/>
    </source>
</evidence>
<organism evidence="1 2">
    <name type="scientific">Parablautia muri</name>
    <dbReference type="NCBI Taxonomy" id="2320879"/>
    <lineage>
        <taxon>Bacteria</taxon>
        <taxon>Bacillati</taxon>
        <taxon>Bacillota</taxon>
        <taxon>Clostridia</taxon>
        <taxon>Lachnospirales</taxon>
        <taxon>Lachnospiraceae</taxon>
        <taxon>Parablautia</taxon>
    </lineage>
</organism>
<protein>
    <submittedName>
        <fullName evidence="1">Uncharacterized protein</fullName>
    </submittedName>
</protein>